<dbReference type="Gene3D" id="3.90.79.10">
    <property type="entry name" value="Nucleoside Triphosphate Pyrophosphohydrolase"/>
    <property type="match status" value="1"/>
</dbReference>
<keyword evidence="3" id="KW-0515">Mutator protein</keyword>
<dbReference type="GO" id="GO:0006260">
    <property type="term" value="P:DNA replication"/>
    <property type="evidence" value="ECO:0007669"/>
    <property type="project" value="UniProtKB-KW"/>
</dbReference>
<dbReference type="Proteomes" id="UP000184603">
    <property type="component" value="Unassembled WGS sequence"/>
</dbReference>
<dbReference type="InterPro" id="IPR047127">
    <property type="entry name" value="MutT-like"/>
</dbReference>
<dbReference type="PROSITE" id="PS51462">
    <property type="entry name" value="NUDIX"/>
    <property type="match status" value="1"/>
</dbReference>
<dbReference type="GO" id="GO:0044715">
    <property type="term" value="F:8-oxo-dGDP phosphatase activity"/>
    <property type="evidence" value="ECO:0007669"/>
    <property type="project" value="TreeGrafter"/>
</dbReference>
<dbReference type="GO" id="GO:0006281">
    <property type="term" value="P:DNA repair"/>
    <property type="evidence" value="ECO:0007669"/>
    <property type="project" value="UniProtKB-KW"/>
</dbReference>
<evidence type="ECO:0000259" key="18">
    <source>
        <dbReference type="PROSITE" id="PS51462"/>
    </source>
</evidence>
<reference evidence="19 20" key="1">
    <citation type="submission" date="2016-12" db="EMBL/GenBank/DDBJ databases">
        <authorList>
            <person name="Song W.-J."/>
            <person name="Kurnit D.M."/>
        </authorList>
    </citation>
    <scope>NUCLEOTIDE SEQUENCE [LARGE SCALE GENOMIC DNA]</scope>
    <source>
        <strain evidence="19 20">DSM 18488</strain>
    </source>
</reference>
<evidence type="ECO:0000256" key="7">
    <source>
        <dbReference type="ARBA" id="ARBA00022801"/>
    </source>
</evidence>
<evidence type="ECO:0000256" key="16">
    <source>
        <dbReference type="ARBA" id="ARBA00042798"/>
    </source>
</evidence>
<evidence type="ECO:0000313" key="20">
    <source>
        <dbReference type="Proteomes" id="UP000184603"/>
    </source>
</evidence>
<dbReference type="EC" id="3.6.1.55" evidence="12"/>
<keyword evidence="5" id="KW-0479">Metal-binding</keyword>
<dbReference type="InterPro" id="IPR015797">
    <property type="entry name" value="NUDIX_hydrolase-like_dom_sf"/>
</dbReference>
<evidence type="ECO:0000256" key="14">
    <source>
        <dbReference type="ARBA" id="ARBA00041592"/>
    </source>
</evidence>
<accession>A0A1M7YB37</accession>
<dbReference type="GO" id="GO:0008413">
    <property type="term" value="F:8-oxo-7,8-dihydroguanosine triphosphate pyrophosphatase activity"/>
    <property type="evidence" value="ECO:0007669"/>
    <property type="project" value="TreeGrafter"/>
</dbReference>
<feature type="domain" description="Nudix hydrolase" evidence="18">
    <location>
        <begin position="5"/>
        <end position="131"/>
    </location>
</feature>
<dbReference type="EMBL" id="FRFE01000016">
    <property type="protein sequence ID" value="SHO49864.1"/>
    <property type="molecule type" value="Genomic_DNA"/>
</dbReference>
<keyword evidence="6" id="KW-0227">DNA damage</keyword>
<dbReference type="STRING" id="1121416.SAMN02745220_03120"/>
<evidence type="ECO:0000256" key="10">
    <source>
        <dbReference type="ARBA" id="ARBA00035861"/>
    </source>
</evidence>
<dbReference type="PANTHER" id="PTHR47707:SF1">
    <property type="entry name" value="NUDIX HYDROLASE FAMILY PROTEIN"/>
    <property type="match status" value="1"/>
</dbReference>
<evidence type="ECO:0000256" key="3">
    <source>
        <dbReference type="ARBA" id="ARBA00022457"/>
    </source>
</evidence>
<comment type="cofactor">
    <cofactor evidence="1">
        <name>Mg(2+)</name>
        <dbReference type="ChEBI" id="CHEBI:18420"/>
    </cofactor>
</comment>
<dbReference type="CDD" id="cd03425">
    <property type="entry name" value="NUDIX_MutT_NudA_like"/>
    <property type="match status" value="1"/>
</dbReference>
<evidence type="ECO:0000256" key="1">
    <source>
        <dbReference type="ARBA" id="ARBA00001946"/>
    </source>
</evidence>
<dbReference type="PROSITE" id="PS00893">
    <property type="entry name" value="NUDIX_BOX"/>
    <property type="match status" value="1"/>
</dbReference>
<dbReference type="InterPro" id="IPR020084">
    <property type="entry name" value="NUDIX_hydrolase_CS"/>
</dbReference>
<proteinExistence type="inferred from homology"/>
<dbReference type="GO" id="GO:0035539">
    <property type="term" value="F:8-oxo-7,8-dihydrodeoxyguanosine triphosphate pyrophosphatase activity"/>
    <property type="evidence" value="ECO:0007669"/>
    <property type="project" value="UniProtKB-EC"/>
</dbReference>
<dbReference type="GO" id="GO:0044716">
    <property type="term" value="F:8-oxo-GDP phosphatase activity"/>
    <property type="evidence" value="ECO:0007669"/>
    <property type="project" value="TreeGrafter"/>
</dbReference>
<dbReference type="PANTHER" id="PTHR47707">
    <property type="entry name" value="8-OXO-DGTP DIPHOSPHATASE"/>
    <property type="match status" value="1"/>
</dbReference>
<dbReference type="InterPro" id="IPR000086">
    <property type="entry name" value="NUDIX_hydrolase_dom"/>
</dbReference>
<keyword evidence="9" id="KW-0234">DNA repair</keyword>
<evidence type="ECO:0000256" key="8">
    <source>
        <dbReference type="ARBA" id="ARBA00022842"/>
    </source>
</evidence>
<evidence type="ECO:0000256" key="15">
    <source>
        <dbReference type="ARBA" id="ARBA00041979"/>
    </source>
</evidence>
<keyword evidence="20" id="KW-1185">Reference proteome</keyword>
<dbReference type="RefSeq" id="WP_073614589.1">
    <property type="nucleotide sequence ID" value="NZ_FRFE01000016.1"/>
</dbReference>
<evidence type="ECO:0000256" key="6">
    <source>
        <dbReference type="ARBA" id="ARBA00022763"/>
    </source>
</evidence>
<keyword evidence="4" id="KW-0235">DNA replication</keyword>
<comment type="catalytic activity">
    <reaction evidence="11">
        <text>8-oxo-GTP + H2O = 8-oxo-GMP + diphosphate + H(+)</text>
        <dbReference type="Rhea" id="RHEA:67616"/>
        <dbReference type="ChEBI" id="CHEBI:15377"/>
        <dbReference type="ChEBI" id="CHEBI:15378"/>
        <dbReference type="ChEBI" id="CHEBI:33019"/>
        <dbReference type="ChEBI" id="CHEBI:143553"/>
        <dbReference type="ChEBI" id="CHEBI:145694"/>
    </reaction>
</comment>
<dbReference type="PRINTS" id="PR00502">
    <property type="entry name" value="NUDIXFAMILY"/>
</dbReference>
<dbReference type="SUPFAM" id="SSF55811">
    <property type="entry name" value="Nudix"/>
    <property type="match status" value="1"/>
</dbReference>
<evidence type="ECO:0000256" key="13">
    <source>
        <dbReference type="ARBA" id="ARBA00040794"/>
    </source>
</evidence>
<comment type="catalytic activity">
    <reaction evidence="10">
        <text>8-oxo-dGTP + H2O = 8-oxo-dGMP + diphosphate + H(+)</text>
        <dbReference type="Rhea" id="RHEA:31575"/>
        <dbReference type="ChEBI" id="CHEBI:15377"/>
        <dbReference type="ChEBI" id="CHEBI:15378"/>
        <dbReference type="ChEBI" id="CHEBI:33019"/>
        <dbReference type="ChEBI" id="CHEBI:63224"/>
        <dbReference type="ChEBI" id="CHEBI:77896"/>
        <dbReference type="EC" id="3.6.1.55"/>
    </reaction>
</comment>
<evidence type="ECO:0000256" key="4">
    <source>
        <dbReference type="ARBA" id="ARBA00022705"/>
    </source>
</evidence>
<dbReference type="Pfam" id="PF00293">
    <property type="entry name" value="NUDIX"/>
    <property type="match status" value="1"/>
</dbReference>
<comment type="similarity">
    <text evidence="2 17">Belongs to the Nudix hydrolase family.</text>
</comment>
<dbReference type="InterPro" id="IPR020476">
    <property type="entry name" value="Nudix_hydrolase"/>
</dbReference>
<evidence type="ECO:0000256" key="5">
    <source>
        <dbReference type="ARBA" id="ARBA00022723"/>
    </source>
</evidence>
<evidence type="ECO:0000256" key="12">
    <source>
        <dbReference type="ARBA" id="ARBA00038905"/>
    </source>
</evidence>
<protein>
    <recommendedName>
        <fullName evidence="13">8-oxo-dGTP diphosphatase</fullName>
        <ecNumber evidence="12">3.6.1.55</ecNumber>
    </recommendedName>
    <alternativeName>
        <fullName evidence="16">7,8-dihydro-8-oxoguanine-triphosphatase</fullName>
    </alternativeName>
    <alternativeName>
        <fullName evidence="15">Mutator protein MutT</fullName>
    </alternativeName>
    <alternativeName>
        <fullName evidence="14">dGTP pyrophosphohydrolase</fullName>
    </alternativeName>
</protein>
<evidence type="ECO:0000256" key="11">
    <source>
        <dbReference type="ARBA" id="ARBA00036904"/>
    </source>
</evidence>
<name>A0A1M7YB37_9BACT</name>
<gene>
    <name evidence="19" type="ORF">SAMN02745220_03120</name>
</gene>
<organism evidence="19 20">
    <name type="scientific">Desulfopila aestuarii DSM 18488</name>
    <dbReference type="NCBI Taxonomy" id="1121416"/>
    <lineage>
        <taxon>Bacteria</taxon>
        <taxon>Pseudomonadati</taxon>
        <taxon>Thermodesulfobacteriota</taxon>
        <taxon>Desulfobulbia</taxon>
        <taxon>Desulfobulbales</taxon>
        <taxon>Desulfocapsaceae</taxon>
        <taxon>Desulfopila</taxon>
    </lineage>
</organism>
<evidence type="ECO:0000313" key="19">
    <source>
        <dbReference type="EMBL" id="SHO49864.1"/>
    </source>
</evidence>
<dbReference type="AlphaFoldDB" id="A0A1M7YB37"/>
<evidence type="ECO:0000256" key="9">
    <source>
        <dbReference type="ARBA" id="ARBA00023204"/>
    </source>
</evidence>
<evidence type="ECO:0000256" key="2">
    <source>
        <dbReference type="ARBA" id="ARBA00005582"/>
    </source>
</evidence>
<keyword evidence="7 17" id="KW-0378">Hydrolase</keyword>
<sequence>MLKTTPIITVTAAIIEKDGRILAARKRDGLHLAGYWEFPGGKLEAHETPEDCLRRELTEELGIHCEIGPFLAESLHDYGTKIIRLLGFHARHTRGDFHLTDHDAIRWLTAEELATVQWAPADIPLVDALISKLG</sequence>
<keyword evidence="8" id="KW-0460">Magnesium</keyword>
<evidence type="ECO:0000256" key="17">
    <source>
        <dbReference type="RuleBase" id="RU003476"/>
    </source>
</evidence>
<dbReference type="GO" id="GO:0046872">
    <property type="term" value="F:metal ion binding"/>
    <property type="evidence" value="ECO:0007669"/>
    <property type="project" value="UniProtKB-KW"/>
</dbReference>